<reference evidence="9 10" key="1">
    <citation type="journal article" date="2015" name="Int. J. Syst. Evol. Microbiol.">
        <title>Tumebacillus algifaecis sp. nov., isolated from decomposing algal scum.</title>
        <authorList>
            <person name="Wu Y.F."/>
            <person name="Zhang B."/>
            <person name="Xing P."/>
            <person name="Wu Q.L."/>
            <person name="Liu S.J."/>
        </authorList>
    </citation>
    <scope>NUCLEOTIDE SEQUENCE [LARGE SCALE GENOMIC DNA]</scope>
    <source>
        <strain evidence="9 10">THMBR28</strain>
    </source>
</reference>
<dbReference type="Pfam" id="PF03845">
    <property type="entry name" value="Spore_permease"/>
    <property type="match status" value="1"/>
</dbReference>
<feature type="transmembrane region" description="Helical" evidence="8">
    <location>
        <begin position="112"/>
        <end position="129"/>
    </location>
</feature>
<dbReference type="GO" id="GO:0009847">
    <property type="term" value="P:spore germination"/>
    <property type="evidence" value="ECO:0007669"/>
    <property type="project" value="InterPro"/>
</dbReference>
<comment type="subcellular location">
    <subcellularLocation>
        <location evidence="1">Membrane</location>
        <topology evidence="1">Multi-pass membrane protein</topology>
    </subcellularLocation>
</comment>
<dbReference type="AlphaFoldDB" id="A0A223D4H5"/>
<feature type="transmembrane region" description="Helical" evidence="8">
    <location>
        <begin position="176"/>
        <end position="200"/>
    </location>
</feature>
<comment type="similarity">
    <text evidence="2">Belongs to the amino acid-polyamine-organocation (APC) superfamily. Spore germination protein (SGP) (TC 2.A.3.9) family.</text>
</comment>
<evidence type="ECO:0000256" key="5">
    <source>
        <dbReference type="ARBA" id="ARBA00022692"/>
    </source>
</evidence>
<evidence type="ECO:0000256" key="8">
    <source>
        <dbReference type="SAM" id="Phobius"/>
    </source>
</evidence>
<keyword evidence="5 8" id="KW-0812">Transmembrane</keyword>
<evidence type="ECO:0000256" key="1">
    <source>
        <dbReference type="ARBA" id="ARBA00004141"/>
    </source>
</evidence>
<evidence type="ECO:0000256" key="7">
    <source>
        <dbReference type="ARBA" id="ARBA00023136"/>
    </source>
</evidence>
<evidence type="ECO:0000256" key="2">
    <source>
        <dbReference type="ARBA" id="ARBA00007998"/>
    </source>
</evidence>
<evidence type="ECO:0000313" key="10">
    <source>
        <dbReference type="Proteomes" id="UP000214688"/>
    </source>
</evidence>
<feature type="transmembrane region" description="Helical" evidence="8">
    <location>
        <begin position="304"/>
        <end position="323"/>
    </location>
</feature>
<dbReference type="RefSeq" id="WP_094237762.1">
    <property type="nucleotide sequence ID" value="NZ_CP022657.1"/>
</dbReference>
<feature type="transmembrane region" description="Helical" evidence="8">
    <location>
        <begin position="6"/>
        <end position="24"/>
    </location>
</feature>
<feature type="transmembrane region" description="Helical" evidence="8">
    <location>
        <begin position="135"/>
        <end position="156"/>
    </location>
</feature>
<feature type="transmembrane region" description="Helical" evidence="8">
    <location>
        <begin position="75"/>
        <end position="100"/>
    </location>
</feature>
<evidence type="ECO:0000313" key="9">
    <source>
        <dbReference type="EMBL" id="ASS76529.1"/>
    </source>
</evidence>
<organism evidence="9 10">
    <name type="scientific">Tumebacillus algifaecis</name>
    <dbReference type="NCBI Taxonomy" id="1214604"/>
    <lineage>
        <taxon>Bacteria</taxon>
        <taxon>Bacillati</taxon>
        <taxon>Bacillota</taxon>
        <taxon>Bacilli</taxon>
        <taxon>Bacillales</taxon>
        <taxon>Alicyclobacillaceae</taxon>
        <taxon>Tumebacillus</taxon>
    </lineage>
</organism>
<evidence type="ECO:0000256" key="4">
    <source>
        <dbReference type="ARBA" id="ARBA00022544"/>
    </source>
</evidence>
<protein>
    <submittedName>
        <fullName evidence="9">Uncharacterized protein</fullName>
    </submittedName>
</protein>
<keyword evidence="10" id="KW-1185">Reference proteome</keyword>
<dbReference type="GO" id="GO:0016020">
    <property type="term" value="C:membrane"/>
    <property type="evidence" value="ECO:0007669"/>
    <property type="project" value="UniProtKB-SubCell"/>
</dbReference>
<dbReference type="PANTHER" id="PTHR34975:SF2">
    <property type="entry name" value="SPORE GERMINATION PROTEIN A2"/>
    <property type="match status" value="1"/>
</dbReference>
<keyword evidence="6 8" id="KW-1133">Transmembrane helix</keyword>
<sequence length="360" mass="41600">MNNQVYQYRVLFFVIHLGSVFLLFPEMILLLGRTPWLPILFGMIIQLLLLWLYLSGLRAFPGQNLIDIFLSKGKWFARLLLLPYIVYLFNGNFIFIRSYAEMMTITMFKQTPIWALAVLLLIIPLYMASKGLSTILRTTMLLSMLFLPMLLATIIASAQNIDIRNAFPIGEFSLQFLGSINFISLFFVFSPFLILGMLNHNEKVLTENKRPAMYYLISGAVALFCLIAVYIPILSFGLEMNQRLQYSMLIAIDAVDLEWFVFDRITVFYVSSLLAFVFIYLAIQCWIFTQLVSKLFLPRLKPSLITWSFGLVTLVGTVLIPTWEWVFKAVRLDTPFRFYSMVLIPLLIKGMSLRKGRSIQ</sequence>
<keyword evidence="3" id="KW-0813">Transport</keyword>
<accession>A0A223D4H5</accession>
<keyword evidence="7 8" id="KW-0472">Membrane</keyword>
<dbReference type="InterPro" id="IPR004761">
    <property type="entry name" value="Spore_GerAB"/>
</dbReference>
<dbReference type="Proteomes" id="UP000214688">
    <property type="component" value="Chromosome"/>
</dbReference>
<feature type="transmembrane region" description="Helical" evidence="8">
    <location>
        <begin position="212"/>
        <end position="234"/>
    </location>
</feature>
<proteinExistence type="inferred from homology"/>
<feature type="transmembrane region" description="Helical" evidence="8">
    <location>
        <begin position="268"/>
        <end position="292"/>
    </location>
</feature>
<dbReference type="EMBL" id="CP022657">
    <property type="protein sequence ID" value="ASS76529.1"/>
    <property type="molecule type" value="Genomic_DNA"/>
</dbReference>
<evidence type="ECO:0000256" key="6">
    <source>
        <dbReference type="ARBA" id="ARBA00022989"/>
    </source>
</evidence>
<gene>
    <name evidence="9" type="ORF">CIG75_17230</name>
</gene>
<keyword evidence="4" id="KW-0309">Germination</keyword>
<name>A0A223D4H5_9BACL</name>
<feature type="transmembrane region" description="Helical" evidence="8">
    <location>
        <begin position="36"/>
        <end position="55"/>
    </location>
</feature>
<dbReference type="OrthoDB" id="2381278at2"/>
<evidence type="ECO:0000256" key="3">
    <source>
        <dbReference type="ARBA" id="ARBA00022448"/>
    </source>
</evidence>
<dbReference type="PANTHER" id="PTHR34975">
    <property type="entry name" value="SPORE GERMINATION PROTEIN A2"/>
    <property type="match status" value="1"/>
</dbReference>
<dbReference type="KEGG" id="tab:CIG75_17230"/>